<keyword evidence="2" id="KW-1185">Reference proteome</keyword>
<comment type="caution">
    <text evidence="1">The sequence shown here is derived from an EMBL/GenBank/DDBJ whole genome shotgun (WGS) entry which is preliminary data.</text>
</comment>
<dbReference type="EMBL" id="SRLO01001946">
    <property type="protein sequence ID" value="TNN34519.1"/>
    <property type="molecule type" value="Genomic_DNA"/>
</dbReference>
<name>A0A4Z2F059_9TELE</name>
<evidence type="ECO:0000313" key="2">
    <source>
        <dbReference type="Proteomes" id="UP000314294"/>
    </source>
</evidence>
<organism evidence="1 2">
    <name type="scientific">Liparis tanakae</name>
    <name type="common">Tanaka's snailfish</name>
    <dbReference type="NCBI Taxonomy" id="230148"/>
    <lineage>
        <taxon>Eukaryota</taxon>
        <taxon>Metazoa</taxon>
        <taxon>Chordata</taxon>
        <taxon>Craniata</taxon>
        <taxon>Vertebrata</taxon>
        <taxon>Euteleostomi</taxon>
        <taxon>Actinopterygii</taxon>
        <taxon>Neopterygii</taxon>
        <taxon>Teleostei</taxon>
        <taxon>Neoteleostei</taxon>
        <taxon>Acanthomorphata</taxon>
        <taxon>Eupercaria</taxon>
        <taxon>Perciformes</taxon>
        <taxon>Cottioidei</taxon>
        <taxon>Cottales</taxon>
        <taxon>Liparidae</taxon>
        <taxon>Liparis</taxon>
    </lineage>
</organism>
<dbReference type="Proteomes" id="UP000314294">
    <property type="component" value="Unassembled WGS sequence"/>
</dbReference>
<accession>A0A4Z2F059</accession>
<proteinExistence type="predicted"/>
<protein>
    <submittedName>
        <fullName evidence="1">Uncharacterized protein</fullName>
    </submittedName>
</protein>
<gene>
    <name evidence="1" type="ORF">EYF80_055326</name>
</gene>
<reference evidence="1 2" key="1">
    <citation type="submission" date="2019-03" db="EMBL/GenBank/DDBJ databases">
        <title>First draft genome of Liparis tanakae, snailfish: a comprehensive survey of snailfish specific genes.</title>
        <authorList>
            <person name="Kim W."/>
            <person name="Song I."/>
            <person name="Jeong J.-H."/>
            <person name="Kim D."/>
            <person name="Kim S."/>
            <person name="Ryu S."/>
            <person name="Song J.Y."/>
            <person name="Lee S.K."/>
        </authorList>
    </citation>
    <scope>NUCLEOTIDE SEQUENCE [LARGE SCALE GENOMIC DNA]</scope>
    <source>
        <tissue evidence="1">Muscle</tissue>
    </source>
</reference>
<evidence type="ECO:0000313" key="1">
    <source>
        <dbReference type="EMBL" id="TNN34519.1"/>
    </source>
</evidence>
<sequence>MKVRLEAAAPGSCGSGSPGDTSLPPGFTCSSSPPPPPHDVSCTCSCRSTAWSSACSALKFTEPF</sequence>
<dbReference type="AlphaFoldDB" id="A0A4Z2F059"/>